<dbReference type="PANTHER" id="PTHR43872">
    <property type="entry name" value="MONOOXYGENASE, PUTATIVE (AFU_ORTHOLOGUE AFUA_8G02570)-RELATED"/>
    <property type="match status" value="1"/>
</dbReference>
<gene>
    <name evidence="6" type="ORF">Daesc_006519</name>
</gene>
<dbReference type="Gene3D" id="3.50.50.60">
    <property type="entry name" value="FAD/NAD(P)-binding domain"/>
    <property type="match status" value="3"/>
</dbReference>
<dbReference type="Pfam" id="PF00743">
    <property type="entry name" value="FMO-like"/>
    <property type="match status" value="1"/>
</dbReference>
<keyword evidence="4" id="KW-0560">Oxidoreductase</keyword>
<dbReference type="PRINTS" id="PR00368">
    <property type="entry name" value="FADPNR"/>
</dbReference>
<dbReference type="AlphaFoldDB" id="A0AAX6MHR4"/>
<organism evidence="6 7">
    <name type="scientific">Daldinia eschscholtzii</name>
    <dbReference type="NCBI Taxonomy" id="292717"/>
    <lineage>
        <taxon>Eukaryota</taxon>
        <taxon>Fungi</taxon>
        <taxon>Dikarya</taxon>
        <taxon>Ascomycota</taxon>
        <taxon>Pezizomycotina</taxon>
        <taxon>Sordariomycetes</taxon>
        <taxon>Xylariomycetidae</taxon>
        <taxon>Xylariales</taxon>
        <taxon>Hypoxylaceae</taxon>
        <taxon>Daldinia</taxon>
    </lineage>
</organism>
<proteinExistence type="predicted"/>
<evidence type="ECO:0000256" key="5">
    <source>
        <dbReference type="ARBA" id="ARBA00023033"/>
    </source>
</evidence>
<protein>
    <submittedName>
        <fullName evidence="6">Uncharacterized protein</fullName>
    </submittedName>
</protein>
<evidence type="ECO:0000256" key="3">
    <source>
        <dbReference type="ARBA" id="ARBA00022827"/>
    </source>
</evidence>
<dbReference type="GO" id="GO:0004499">
    <property type="term" value="F:N,N-dimethylaniline monooxygenase activity"/>
    <property type="evidence" value="ECO:0007669"/>
    <property type="project" value="InterPro"/>
</dbReference>
<evidence type="ECO:0000256" key="4">
    <source>
        <dbReference type="ARBA" id="ARBA00023002"/>
    </source>
</evidence>
<comment type="caution">
    <text evidence="6">The sequence shown here is derived from an EMBL/GenBank/DDBJ whole genome shotgun (WGS) entry which is preliminary data.</text>
</comment>
<evidence type="ECO:0000313" key="6">
    <source>
        <dbReference type="EMBL" id="KAK6951993.1"/>
    </source>
</evidence>
<dbReference type="SUPFAM" id="SSF51905">
    <property type="entry name" value="FAD/NAD(P)-binding domain"/>
    <property type="match status" value="1"/>
</dbReference>
<dbReference type="PANTHER" id="PTHR43872:SF1">
    <property type="entry name" value="MONOOXYGENASE, PUTATIVE (AFU_ORTHOLOGUE AFUA_8G02570)-RELATED"/>
    <property type="match status" value="1"/>
</dbReference>
<dbReference type="GO" id="GO:0050660">
    <property type="term" value="F:flavin adenine dinucleotide binding"/>
    <property type="evidence" value="ECO:0007669"/>
    <property type="project" value="InterPro"/>
</dbReference>
<dbReference type="InterPro" id="IPR036188">
    <property type="entry name" value="FAD/NAD-bd_sf"/>
</dbReference>
<keyword evidence="7" id="KW-1185">Reference proteome</keyword>
<accession>A0AAX6MHR4</accession>
<dbReference type="InterPro" id="IPR020946">
    <property type="entry name" value="Flavin_mOase-like"/>
</dbReference>
<dbReference type="GO" id="GO:0050661">
    <property type="term" value="F:NADP binding"/>
    <property type="evidence" value="ECO:0007669"/>
    <property type="project" value="InterPro"/>
</dbReference>
<reference evidence="6 7" key="1">
    <citation type="journal article" date="2024" name="Front Chem Biol">
        <title>Unveiling the potential of Daldinia eschscholtzii MFLUCC 19-0629 through bioactivity and bioinformatics studies for enhanced sustainable agriculture production.</title>
        <authorList>
            <person name="Brooks S."/>
            <person name="Weaver J.A."/>
            <person name="Klomchit A."/>
            <person name="Alharthi S.A."/>
            <person name="Onlamun T."/>
            <person name="Nurani R."/>
            <person name="Vong T.K."/>
            <person name="Alberti F."/>
            <person name="Greco C."/>
        </authorList>
    </citation>
    <scope>NUCLEOTIDE SEQUENCE [LARGE SCALE GENOMIC DNA]</scope>
    <source>
        <strain evidence="6">MFLUCC 19-0629</strain>
    </source>
</reference>
<dbReference type="Proteomes" id="UP001369815">
    <property type="component" value="Unassembled WGS sequence"/>
</dbReference>
<sequence length="491" mass="55927">MASSETTSKPEALDVIIIGAGISGINTAYRLQTELPNIRFTILENRNEVGGTWSQFTYPGVRSDAIMNTLAFQWHLYPHSEPIADGSLILDYIKDAASKTGIAEHIQMRHKVRSAEWSSPKKQWALTVDNEGKQKNYTARWMILGTGYYDYETPLQAELPGLSNFKGKIIHPQFWPKDYDYENKKMAVIGSGATAVSLLPLLAEKAGELTLIQRSPSYIIVKDNRSWTYRHMPLALASACQRLYHTVQQHYFVAYCEHFPAAAKERLRKDTVKRLPKWLEQDPHFKPRYNPWEQRMCTDPDGIFYEALHRPNVKVITGNVINFTETGVQTQDHKTEKIDTTELDAVVTATGLNMKLGGGIDIRIDGEPLSWGKKYIWNGAMIEGVPNMMFVFGYADNTWTIAADITARLAIRLLKHMDRKGLKSAVPQLPEKHITKDTERIFRLNSTYATLADERLPVYGKAGPWKPRTRPPQDYVHARWGNYRKGLHFST</sequence>
<keyword evidence="3" id="KW-0274">FAD</keyword>
<keyword evidence="2" id="KW-0285">Flavoprotein</keyword>
<evidence type="ECO:0000313" key="7">
    <source>
        <dbReference type="Proteomes" id="UP001369815"/>
    </source>
</evidence>
<evidence type="ECO:0000256" key="2">
    <source>
        <dbReference type="ARBA" id="ARBA00022630"/>
    </source>
</evidence>
<dbReference type="EMBL" id="JBANMG010000006">
    <property type="protein sequence ID" value="KAK6951993.1"/>
    <property type="molecule type" value="Genomic_DNA"/>
</dbReference>
<dbReference type="InterPro" id="IPR051820">
    <property type="entry name" value="FAD-binding_MO"/>
</dbReference>
<comment type="cofactor">
    <cofactor evidence="1">
        <name>FAD</name>
        <dbReference type="ChEBI" id="CHEBI:57692"/>
    </cofactor>
</comment>
<evidence type="ECO:0000256" key="1">
    <source>
        <dbReference type="ARBA" id="ARBA00001974"/>
    </source>
</evidence>
<name>A0AAX6MHR4_9PEZI</name>
<keyword evidence="5" id="KW-0503">Monooxygenase</keyword>